<comment type="catalytic activity">
    <reaction evidence="5 9">
        <text>N(7)-methyl-GTP + H2O = N(7)-methyl-GMP + diphosphate + H(+)</text>
        <dbReference type="Rhea" id="RHEA:58744"/>
        <dbReference type="ChEBI" id="CHEBI:15377"/>
        <dbReference type="ChEBI" id="CHEBI:15378"/>
        <dbReference type="ChEBI" id="CHEBI:33019"/>
        <dbReference type="ChEBI" id="CHEBI:58285"/>
        <dbReference type="ChEBI" id="CHEBI:87133"/>
    </reaction>
</comment>
<evidence type="ECO:0000256" key="4">
    <source>
        <dbReference type="ARBA" id="ARBA00023080"/>
    </source>
</evidence>
<evidence type="ECO:0000256" key="2">
    <source>
        <dbReference type="ARBA" id="ARBA00022490"/>
    </source>
</evidence>
<comment type="cofactor">
    <cofactor evidence="9">
        <name>a divalent metal cation</name>
        <dbReference type="ChEBI" id="CHEBI:60240"/>
    </cofactor>
</comment>
<dbReference type="EC" id="3.6.1.-" evidence="9"/>
<feature type="active site" description="Proton acceptor" evidence="9">
    <location>
        <position position="68"/>
    </location>
</feature>
<dbReference type="GO" id="GO:0009117">
    <property type="term" value="P:nucleotide metabolic process"/>
    <property type="evidence" value="ECO:0007669"/>
    <property type="project" value="UniProtKB-KW"/>
</dbReference>
<comment type="subcellular location">
    <subcellularLocation>
        <location evidence="1 9">Cytoplasm</location>
    </subcellularLocation>
</comment>
<comment type="similarity">
    <text evidence="7 9">Belongs to the Maf family. YceF subfamily.</text>
</comment>
<evidence type="ECO:0000313" key="11">
    <source>
        <dbReference type="Proteomes" id="UP000536534"/>
    </source>
</evidence>
<comment type="function">
    <text evidence="6 9">Nucleoside triphosphate pyrophosphatase that hydrolyzes 7-methyl-GTP (m(7)GTP). May have a dual role in cell division arrest and in preventing the incorporation of modified nucleotides into cellular nucleic acids.</text>
</comment>
<dbReference type="PANTHER" id="PTHR43213">
    <property type="entry name" value="BIFUNCTIONAL DTTP/UTP PYROPHOSPHATASE/METHYLTRANSFERASE PROTEIN-RELATED"/>
    <property type="match status" value="1"/>
</dbReference>
<evidence type="ECO:0000256" key="5">
    <source>
        <dbReference type="ARBA" id="ARBA00050213"/>
    </source>
</evidence>
<dbReference type="InterPro" id="IPR003697">
    <property type="entry name" value="Maf-like"/>
</dbReference>
<evidence type="ECO:0000256" key="3">
    <source>
        <dbReference type="ARBA" id="ARBA00022801"/>
    </source>
</evidence>
<organism evidence="10 11">
    <name type="scientific">Thauera phenolivorans</name>
    <dbReference type="NCBI Taxonomy" id="1792543"/>
    <lineage>
        <taxon>Bacteria</taxon>
        <taxon>Pseudomonadati</taxon>
        <taxon>Pseudomonadota</taxon>
        <taxon>Betaproteobacteria</taxon>
        <taxon>Rhodocyclales</taxon>
        <taxon>Zoogloeaceae</taxon>
        <taxon>Thauera</taxon>
    </lineage>
</organism>
<dbReference type="HAMAP" id="MF_00528">
    <property type="entry name" value="Maf"/>
    <property type="match status" value="1"/>
</dbReference>
<dbReference type="Pfam" id="PF02545">
    <property type="entry name" value="Maf"/>
    <property type="match status" value="1"/>
</dbReference>
<keyword evidence="4 9" id="KW-0546">Nucleotide metabolism</keyword>
<feature type="site" description="Important for substrate specificity" evidence="9">
    <location>
        <position position="11"/>
    </location>
</feature>
<dbReference type="CDD" id="cd00555">
    <property type="entry name" value="Maf"/>
    <property type="match status" value="1"/>
</dbReference>
<evidence type="ECO:0000256" key="1">
    <source>
        <dbReference type="ARBA" id="ARBA00004496"/>
    </source>
</evidence>
<comment type="caution">
    <text evidence="9">Lacks conserved residue(s) required for the propagation of feature annotation.</text>
</comment>
<proteinExistence type="inferred from homology"/>
<evidence type="ECO:0000313" key="10">
    <source>
        <dbReference type="EMBL" id="NLF53691.1"/>
    </source>
</evidence>
<dbReference type="GO" id="GO:0047429">
    <property type="term" value="F:nucleoside triphosphate diphosphatase activity"/>
    <property type="evidence" value="ECO:0007669"/>
    <property type="project" value="InterPro"/>
</dbReference>
<accession>A0A7X7LVK8</accession>
<dbReference type="OrthoDB" id="9813694at2"/>
<evidence type="ECO:0000256" key="8">
    <source>
        <dbReference type="ARBA" id="ARBA00068163"/>
    </source>
</evidence>
<dbReference type="FunFam" id="3.90.950.10:FF:000005">
    <property type="entry name" value="7-methyl-GTP pyrophosphatase"/>
    <property type="match status" value="1"/>
</dbReference>
<dbReference type="GO" id="GO:0005737">
    <property type="term" value="C:cytoplasm"/>
    <property type="evidence" value="ECO:0007669"/>
    <property type="project" value="UniProtKB-SubCell"/>
</dbReference>
<dbReference type="PIRSF" id="PIRSF006305">
    <property type="entry name" value="Maf"/>
    <property type="match status" value="1"/>
</dbReference>
<dbReference type="InterPro" id="IPR029001">
    <property type="entry name" value="ITPase-like_fam"/>
</dbReference>
<dbReference type="EMBL" id="JAAYYV010000121">
    <property type="protein sequence ID" value="NLF53691.1"/>
    <property type="molecule type" value="Genomic_DNA"/>
</dbReference>
<dbReference type="PANTHER" id="PTHR43213:SF10">
    <property type="entry name" value="7-METHYL-GTP PYROPHOSPHATASE"/>
    <property type="match status" value="1"/>
</dbReference>
<dbReference type="Gene3D" id="3.90.950.10">
    <property type="match status" value="1"/>
</dbReference>
<dbReference type="NCBIfam" id="TIGR00172">
    <property type="entry name" value="maf"/>
    <property type="match status" value="1"/>
</dbReference>
<evidence type="ECO:0000256" key="7">
    <source>
        <dbReference type="ARBA" id="ARBA00060749"/>
    </source>
</evidence>
<name>A0A7X7LVK8_9RHOO</name>
<sequence>MKLVLASTSAYRRMLLERLQLPFETARPETDETPLPGEAPTATAERLAIAKACAVAAAHPDALIIGSDQVAHLGDEVFDKPGTEAGAIAQLQLMRGRTVAFHTALAVLNTRSGRIQCEAVPTLVRFRELGDEEIRRYVAKERPLDCAGSAKVEGLGITLLDALSGDDPTALIGLPLIALSRMLRTEGVELP</sequence>
<protein>
    <recommendedName>
        <fullName evidence="8 9">7-methyl-GTP pyrophosphatase</fullName>
        <shortName evidence="9">m(7)GTP pyrophosphatase</shortName>
        <ecNumber evidence="9">3.6.1.-</ecNumber>
    </recommendedName>
</protein>
<dbReference type="AlphaFoldDB" id="A0A7X7LVK8"/>
<gene>
    <name evidence="10" type="ORF">GX576_04700</name>
</gene>
<evidence type="ECO:0000256" key="6">
    <source>
        <dbReference type="ARBA" id="ARBA00053369"/>
    </source>
</evidence>
<keyword evidence="3 9" id="KW-0378">Hydrolase</keyword>
<dbReference type="Proteomes" id="UP000536534">
    <property type="component" value="Unassembled WGS sequence"/>
</dbReference>
<feature type="site" description="Important for substrate specificity" evidence="9">
    <location>
        <position position="69"/>
    </location>
</feature>
<dbReference type="RefSeq" id="WP_068805357.1">
    <property type="nucleotide sequence ID" value="NZ_MBFM01000002.1"/>
</dbReference>
<dbReference type="SUPFAM" id="SSF52972">
    <property type="entry name" value="ITPase-like"/>
    <property type="match status" value="1"/>
</dbReference>
<keyword evidence="2 9" id="KW-0963">Cytoplasm</keyword>
<feature type="site" description="Important for substrate specificity" evidence="9">
    <location>
        <position position="153"/>
    </location>
</feature>
<comment type="caution">
    <text evidence="10">The sequence shown here is derived from an EMBL/GenBank/DDBJ whole genome shotgun (WGS) entry which is preliminary data.</text>
</comment>
<reference evidence="10 11" key="1">
    <citation type="journal article" date="2020" name="Biotechnol. Biofuels">
        <title>New insights from the biogas microbiome by comprehensive genome-resolved metagenomics of nearly 1600 species originating from multiple anaerobic digesters.</title>
        <authorList>
            <person name="Campanaro S."/>
            <person name="Treu L."/>
            <person name="Rodriguez-R L.M."/>
            <person name="Kovalovszki A."/>
            <person name="Ziels R.M."/>
            <person name="Maus I."/>
            <person name="Zhu X."/>
            <person name="Kougias P.G."/>
            <person name="Basile A."/>
            <person name="Luo G."/>
            <person name="Schluter A."/>
            <person name="Konstantinidis K.T."/>
            <person name="Angelidaki I."/>
        </authorList>
    </citation>
    <scope>NUCLEOTIDE SEQUENCE [LARGE SCALE GENOMIC DNA]</scope>
    <source>
        <strain evidence="10">AS06rmzACSIP_256</strain>
    </source>
</reference>
<evidence type="ECO:0000256" key="9">
    <source>
        <dbReference type="HAMAP-Rule" id="MF_00528"/>
    </source>
</evidence>